<evidence type="ECO:0000313" key="2">
    <source>
        <dbReference type="Proteomes" id="UP001060085"/>
    </source>
</evidence>
<keyword evidence="2" id="KW-1185">Reference proteome</keyword>
<accession>A0ACC0AQN2</accession>
<name>A0ACC0AQN2_CATRO</name>
<proteinExistence type="predicted"/>
<sequence>MIGSRPVPLSENNIDGDETGWEVRHGGMLVQKRDDDVQEPQGVDGSSFTIKVSHGSNVHDITVPSSSTFGNVKKIIAREFGVEPEMQKVFFRGKEKEDCDYLQMAGVRDNSKVLLVEDRRNKASSSKGINEVSEISRGSEAVAQVGAVVDKLSEKVSALRAVINGGTKIDEKDIIYLTEMLMRELLKLDTIDAAGEGKMQRKMEVQRIQGFVEEMDILKERNSNPFGDYNNTMSVTTEWEKFDSGVGSLTAPTPMTPTKVTQEWEQFD</sequence>
<evidence type="ECO:0000313" key="1">
    <source>
        <dbReference type="EMBL" id="KAI5663283.1"/>
    </source>
</evidence>
<dbReference type="Proteomes" id="UP001060085">
    <property type="component" value="Linkage Group LG05"/>
</dbReference>
<gene>
    <name evidence="1" type="ORF">M9H77_22606</name>
</gene>
<comment type="caution">
    <text evidence="1">The sequence shown here is derived from an EMBL/GenBank/DDBJ whole genome shotgun (WGS) entry which is preliminary data.</text>
</comment>
<reference evidence="2" key="1">
    <citation type="journal article" date="2023" name="Nat. Plants">
        <title>Single-cell RNA sequencing provides a high-resolution roadmap for understanding the multicellular compartmentation of specialized metabolism.</title>
        <authorList>
            <person name="Sun S."/>
            <person name="Shen X."/>
            <person name="Li Y."/>
            <person name="Li Y."/>
            <person name="Wang S."/>
            <person name="Li R."/>
            <person name="Zhang H."/>
            <person name="Shen G."/>
            <person name="Guo B."/>
            <person name="Wei J."/>
            <person name="Xu J."/>
            <person name="St-Pierre B."/>
            <person name="Chen S."/>
            <person name="Sun C."/>
        </authorList>
    </citation>
    <scope>NUCLEOTIDE SEQUENCE [LARGE SCALE GENOMIC DNA]</scope>
</reference>
<organism evidence="1 2">
    <name type="scientific">Catharanthus roseus</name>
    <name type="common">Madagascar periwinkle</name>
    <name type="synonym">Vinca rosea</name>
    <dbReference type="NCBI Taxonomy" id="4058"/>
    <lineage>
        <taxon>Eukaryota</taxon>
        <taxon>Viridiplantae</taxon>
        <taxon>Streptophyta</taxon>
        <taxon>Embryophyta</taxon>
        <taxon>Tracheophyta</taxon>
        <taxon>Spermatophyta</taxon>
        <taxon>Magnoliopsida</taxon>
        <taxon>eudicotyledons</taxon>
        <taxon>Gunneridae</taxon>
        <taxon>Pentapetalae</taxon>
        <taxon>asterids</taxon>
        <taxon>lamiids</taxon>
        <taxon>Gentianales</taxon>
        <taxon>Apocynaceae</taxon>
        <taxon>Rauvolfioideae</taxon>
        <taxon>Vinceae</taxon>
        <taxon>Catharanthinae</taxon>
        <taxon>Catharanthus</taxon>
    </lineage>
</organism>
<protein>
    <submittedName>
        <fullName evidence="1">Uncharacterized protein</fullName>
    </submittedName>
</protein>
<dbReference type="EMBL" id="CM044705">
    <property type="protein sequence ID" value="KAI5663283.1"/>
    <property type="molecule type" value="Genomic_DNA"/>
</dbReference>